<evidence type="ECO:0000256" key="2">
    <source>
        <dbReference type="SAM" id="SignalP"/>
    </source>
</evidence>
<dbReference type="EMBL" id="KZ824773">
    <property type="protein sequence ID" value="RAH86357.1"/>
    <property type="molecule type" value="Genomic_DNA"/>
</dbReference>
<feature type="chain" id="PRO_5035803466" description="Secreted protein" evidence="2">
    <location>
        <begin position="24"/>
        <end position="244"/>
    </location>
</feature>
<name>A0A8T8XDI9_ASPJA</name>
<dbReference type="GeneID" id="37169911"/>
<dbReference type="Proteomes" id="UP000249497">
    <property type="component" value="Unassembled WGS sequence"/>
</dbReference>
<keyword evidence="4" id="KW-1185">Reference proteome</keyword>
<accession>A0A8T8XDI9</accession>
<feature type="region of interest" description="Disordered" evidence="1">
    <location>
        <begin position="222"/>
        <end position="244"/>
    </location>
</feature>
<gene>
    <name evidence="3" type="ORF">BO86DRAFT_142727</name>
</gene>
<evidence type="ECO:0000313" key="3">
    <source>
        <dbReference type="EMBL" id="RAH86357.1"/>
    </source>
</evidence>
<protein>
    <recommendedName>
        <fullName evidence="5">Secreted protein</fullName>
    </recommendedName>
</protein>
<evidence type="ECO:0008006" key="5">
    <source>
        <dbReference type="Google" id="ProtNLM"/>
    </source>
</evidence>
<dbReference type="OrthoDB" id="4458977at2759"/>
<proteinExistence type="predicted"/>
<dbReference type="AlphaFoldDB" id="A0A8T8XDI9"/>
<keyword evidence="2" id="KW-0732">Signal</keyword>
<dbReference type="RefSeq" id="XP_025532251.1">
    <property type="nucleotide sequence ID" value="XM_025666219.1"/>
</dbReference>
<organism evidence="3 4">
    <name type="scientific">Aspergillus japonicus CBS 114.51</name>
    <dbReference type="NCBI Taxonomy" id="1448312"/>
    <lineage>
        <taxon>Eukaryota</taxon>
        <taxon>Fungi</taxon>
        <taxon>Dikarya</taxon>
        <taxon>Ascomycota</taxon>
        <taxon>Pezizomycotina</taxon>
        <taxon>Eurotiomycetes</taxon>
        <taxon>Eurotiomycetidae</taxon>
        <taxon>Eurotiales</taxon>
        <taxon>Aspergillaceae</taxon>
        <taxon>Aspergillus</taxon>
        <taxon>Aspergillus subgen. Circumdati</taxon>
    </lineage>
</organism>
<reference evidence="3 4" key="1">
    <citation type="submission" date="2018-02" db="EMBL/GenBank/DDBJ databases">
        <title>The genomes of Aspergillus section Nigri reveals drivers in fungal speciation.</title>
        <authorList>
            <consortium name="DOE Joint Genome Institute"/>
            <person name="Vesth T.C."/>
            <person name="Nybo J."/>
            <person name="Theobald S."/>
            <person name="Brandl J."/>
            <person name="Frisvad J.C."/>
            <person name="Nielsen K.F."/>
            <person name="Lyhne E.K."/>
            <person name="Kogle M.E."/>
            <person name="Kuo A."/>
            <person name="Riley R."/>
            <person name="Clum A."/>
            <person name="Nolan M."/>
            <person name="Lipzen A."/>
            <person name="Salamov A."/>
            <person name="Henrissat B."/>
            <person name="Wiebenga A."/>
            <person name="De vries R.P."/>
            <person name="Grigoriev I.V."/>
            <person name="Mortensen U.H."/>
            <person name="Andersen M.R."/>
            <person name="Baker S.E."/>
        </authorList>
    </citation>
    <scope>NUCLEOTIDE SEQUENCE [LARGE SCALE GENOMIC DNA]</scope>
    <source>
        <strain evidence="3 4">CBS 114.51</strain>
    </source>
</reference>
<feature type="signal peptide" evidence="2">
    <location>
        <begin position="1"/>
        <end position="23"/>
    </location>
</feature>
<evidence type="ECO:0000256" key="1">
    <source>
        <dbReference type="SAM" id="MobiDB-lite"/>
    </source>
</evidence>
<sequence length="244" mass="26952">MIMKHHLLTILTLVSTLFSSVLALPGEPSDPDSDDMVPPSGGFLTLVKTMQRLGIAGIKLDRTLEMSQITPEALQTIRQLTQDIENIVTQATAEADTLEVLDPIRSTKLTKNALPMKPVFGHLLKVISNEVSGSMPSCARAMRMWNKTDERAQKEELCAAQFCHEMQDFLTWMRIRCHGLAESLRGIVGFGDGKLIEVCADLIDKQYAMTINDYEKLIRIGCDEDQPDDPGSDVGSPEEGSLYG</sequence>
<evidence type="ECO:0000313" key="4">
    <source>
        <dbReference type="Proteomes" id="UP000249497"/>
    </source>
</evidence>